<dbReference type="SMART" id="SM00862">
    <property type="entry name" value="Trans_reg_C"/>
    <property type="match status" value="1"/>
</dbReference>
<evidence type="ECO:0000256" key="5">
    <source>
        <dbReference type="PROSITE-ProRule" id="PRU01091"/>
    </source>
</evidence>
<dbReference type="SMART" id="SM00028">
    <property type="entry name" value="TPR"/>
    <property type="match status" value="3"/>
</dbReference>
<dbReference type="InterPro" id="IPR001867">
    <property type="entry name" value="OmpR/PhoB-type_DNA-bd"/>
</dbReference>
<evidence type="ECO:0000259" key="7">
    <source>
        <dbReference type="PROSITE" id="PS51755"/>
    </source>
</evidence>
<dbReference type="Pfam" id="PF13432">
    <property type="entry name" value="TPR_16"/>
    <property type="match status" value="1"/>
</dbReference>
<evidence type="ECO:0000256" key="3">
    <source>
        <dbReference type="ARBA" id="ARBA00023125"/>
    </source>
</evidence>
<evidence type="ECO:0000313" key="8">
    <source>
        <dbReference type="EMBL" id="MBV2130489.1"/>
    </source>
</evidence>
<evidence type="ECO:0000256" key="2">
    <source>
        <dbReference type="ARBA" id="ARBA00022803"/>
    </source>
</evidence>
<evidence type="ECO:0000256" key="1">
    <source>
        <dbReference type="ARBA" id="ARBA00022737"/>
    </source>
</evidence>
<dbReference type="PROSITE" id="PS51755">
    <property type="entry name" value="OMPR_PHOB"/>
    <property type="match status" value="1"/>
</dbReference>
<feature type="transmembrane region" description="Helical" evidence="6">
    <location>
        <begin position="136"/>
        <end position="157"/>
    </location>
</feature>
<dbReference type="PANTHER" id="PTHR44227">
    <property type="match status" value="1"/>
</dbReference>
<evidence type="ECO:0000256" key="4">
    <source>
        <dbReference type="PROSITE-ProRule" id="PRU00339"/>
    </source>
</evidence>
<accession>A0ABS6MQ34</accession>
<sequence length="434" mass="47625">MTQLVIGDWYVDFNSGSCVRKNHSGPDQQHTMHRLEPKSCQLLQVLAEQPGQLVSKEQLVSRVWPESYATDDTLARTLSRLRTTLDDDARAPRYIETVPKRGYRLIADVSSATDLAASAIGPATLAKLTARRRPRLLLLAILLTLTIIAGLMAYLMLRPATPVISKPADSVAGKDLLTRADDYYHQMRLVDNEMAIALYQQHLELHPGAGLAYAGLANALVQKALRWSGEKTGEHSTLTAKVAAGTLADDASQQQLQRALSLAQQAVALQPDNATTLKALGFVLSAQGRYAEAINIYQQALQADPQAWQVHLNIGELYQATGDMLKAINAYEAAFNAMAERYPEQEVQIRPWIARVGSMIGDHYLAVADHQSAERWYRRVLSLAPLDEQATLGLVQVLHATGDSDGALQLCQQLNQRLQTSHACQPASGNQPLQ</sequence>
<dbReference type="PROSITE" id="PS50293">
    <property type="entry name" value="TPR_REGION"/>
    <property type="match status" value="1"/>
</dbReference>
<feature type="repeat" description="TPR" evidence="4">
    <location>
        <begin position="354"/>
        <end position="387"/>
    </location>
</feature>
<feature type="DNA-binding region" description="OmpR/PhoB-type" evidence="5">
    <location>
        <begin position="1"/>
        <end position="107"/>
    </location>
</feature>
<dbReference type="InterPro" id="IPR052346">
    <property type="entry name" value="O-mannosyl-transferase_TMTC"/>
</dbReference>
<dbReference type="CDD" id="cd00383">
    <property type="entry name" value="trans_reg_C"/>
    <property type="match status" value="1"/>
</dbReference>
<dbReference type="InterPro" id="IPR019734">
    <property type="entry name" value="TPR_rpt"/>
</dbReference>
<keyword evidence="3 5" id="KW-0238">DNA-binding</keyword>
<keyword evidence="1" id="KW-0677">Repeat</keyword>
<keyword evidence="6" id="KW-1133">Transmembrane helix</keyword>
<keyword evidence="6" id="KW-0472">Membrane</keyword>
<comment type="caution">
    <text evidence="8">The sequence shown here is derived from an EMBL/GenBank/DDBJ whole genome shotgun (WGS) entry which is preliminary data.</text>
</comment>
<gene>
    <name evidence="8" type="ORF">KQY15_15445</name>
</gene>
<dbReference type="PROSITE" id="PS50005">
    <property type="entry name" value="TPR"/>
    <property type="match status" value="2"/>
</dbReference>
<keyword evidence="9" id="KW-1185">Reference proteome</keyword>
<feature type="repeat" description="TPR" evidence="4">
    <location>
        <begin position="274"/>
        <end position="307"/>
    </location>
</feature>
<dbReference type="Proteomes" id="UP000704611">
    <property type="component" value="Unassembled WGS sequence"/>
</dbReference>
<organism evidence="8 9">
    <name type="scientific">Arsukibacterium indicum</name>
    <dbReference type="NCBI Taxonomy" id="2848612"/>
    <lineage>
        <taxon>Bacteria</taxon>
        <taxon>Pseudomonadati</taxon>
        <taxon>Pseudomonadota</taxon>
        <taxon>Gammaproteobacteria</taxon>
        <taxon>Chromatiales</taxon>
        <taxon>Chromatiaceae</taxon>
        <taxon>Arsukibacterium</taxon>
    </lineage>
</organism>
<protein>
    <submittedName>
        <fullName evidence="8">Winged helix-turn-helix domain-containing protein</fullName>
    </submittedName>
</protein>
<keyword evidence="2 4" id="KW-0802">TPR repeat</keyword>
<keyword evidence="6" id="KW-0812">Transmembrane</keyword>
<dbReference type="RefSeq" id="WP_217670760.1">
    <property type="nucleotide sequence ID" value="NZ_JAHRID010000008.1"/>
</dbReference>
<dbReference type="EMBL" id="JAHRID010000008">
    <property type="protein sequence ID" value="MBV2130489.1"/>
    <property type="molecule type" value="Genomic_DNA"/>
</dbReference>
<name>A0ABS6MQ34_9GAMM</name>
<reference evidence="8 9" key="1">
    <citation type="submission" date="2021-06" db="EMBL/GenBank/DDBJ databases">
        <title>Rheinheimera indica sp. nov., isolated from deep-sea sediment.</title>
        <authorList>
            <person name="Wang Z."/>
            <person name="Zhang X.-Y."/>
        </authorList>
    </citation>
    <scope>NUCLEOTIDE SEQUENCE [LARGE SCALE GENOMIC DNA]</scope>
    <source>
        <strain evidence="8 9">SM2107</strain>
    </source>
</reference>
<proteinExistence type="predicted"/>
<dbReference type="Pfam" id="PF13414">
    <property type="entry name" value="TPR_11"/>
    <property type="match status" value="1"/>
</dbReference>
<dbReference type="PANTHER" id="PTHR44227:SF3">
    <property type="entry name" value="PROTEIN O-MANNOSYL-TRANSFERASE TMTC4"/>
    <property type="match status" value="1"/>
</dbReference>
<evidence type="ECO:0000313" key="9">
    <source>
        <dbReference type="Proteomes" id="UP000704611"/>
    </source>
</evidence>
<dbReference type="Pfam" id="PF00486">
    <property type="entry name" value="Trans_reg_C"/>
    <property type="match status" value="1"/>
</dbReference>
<evidence type="ECO:0000256" key="6">
    <source>
        <dbReference type="SAM" id="Phobius"/>
    </source>
</evidence>
<feature type="domain" description="OmpR/PhoB-type" evidence="7">
    <location>
        <begin position="1"/>
        <end position="107"/>
    </location>
</feature>